<reference evidence="1 2" key="1">
    <citation type="submission" date="2018-06" db="EMBL/GenBank/DDBJ databases">
        <title>Comparative genomics reveals the genomic features of Rhizophagus irregularis, R. cerebriforme, R. diaphanum and Gigaspora rosea, and their symbiotic lifestyle signature.</title>
        <authorList>
            <person name="Morin E."/>
            <person name="San Clemente H."/>
            <person name="Chen E.C.H."/>
            <person name="De La Providencia I."/>
            <person name="Hainaut M."/>
            <person name="Kuo A."/>
            <person name="Kohler A."/>
            <person name="Murat C."/>
            <person name="Tang N."/>
            <person name="Roy S."/>
            <person name="Loubradou J."/>
            <person name="Henrissat B."/>
            <person name="Grigoriev I.V."/>
            <person name="Corradi N."/>
            <person name="Roux C."/>
            <person name="Martin F.M."/>
        </authorList>
    </citation>
    <scope>NUCLEOTIDE SEQUENCE [LARGE SCALE GENOMIC DNA]</scope>
    <source>
        <strain evidence="1 2">DAOM 227022</strain>
    </source>
</reference>
<evidence type="ECO:0000313" key="1">
    <source>
        <dbReference type="EMBL" id="RIA93671.1"/>
    </source>
</evidence>
<dbReference type="AlphaFoldDB" id="A0A397TFB7"/>
<accession>A0A397TFB7</accession>
<evidence type="ECO:0000313" key="2">
    <source>
        <dbReference type="Proteomes" id="UP000265703"/>
    </source>
</evidence>
<gene>
    <name evidence="1" type="ORF">C1645_819079</name>
</gene>
<dbReference type="STRING" id="658196.A0A397TFB7"/>
<keyword evidence="2" id="KW-1185">Reference proteome</keyword>
<sequence length="117" mass="13744">MAIETIIHKDYKNNKFIVTTRAERYQIWLELLKNCILGLVSKMIQIFDNMNVSHKTKKLELKTVQIKLGLLNSALYITYGLKLKVINKKSLYYHLVNPFNSSNTSKLFLYQIGKEIY</sequence>
<name>A0A397TFB7_9GLOM</name>
<comment type="caution">
    <text evidence="1">The sequence shown here is derived from an EMBL/GenBank/DDBJ whole genome shotgun (WGS) entry which is preliminary data.</text>
</comment>
<protein>
    <submittedName>
        <fullName evidence="1">Uncharacterized protein</fullName>
    </submittedName>
</protein>
<dbReference type="OrthoDB" id="2373574at2759"/>
<organism evidence="1 2">
    <name type="scientific">Glomus cerebriforme</name>
    <dbReference type="NCBI Taxonomy" id="658196"/>
    <lineage>
        <taxon>Eukaryota</taxon>
        <taxon>Fungi</taxon>
        <taxon>Fungi incertae sedis</taxon>
        <taxon>Mucoromycota</taxon>
        <taxon>Glomeromycotina</taxon>
        <taxon>Glomeromycetes</taxon>
        <taxon>Glomerales</taxon>
        <taxon>Glomeraceae</taxon>
        <taxon>Glomus</taxon>
    </lineage>
</organism>
<dbReference type="Proteomes" id="UP000265703">
    <property type="component" value="Unassembled WGS sequence"/>
</dbReference>
<proteinExistence type="predicted"/>
<dbReference type="EMBL" id="QKYT01000099">
    <property type="protein sequence ID" value="RIA93671.1"/>
    <property type="molecule type" value="Genomic_DNA"/>
</dbReference>